<evidence type="ECO:0000256" key="5">
    <source>
        <dbReference type="ARBA" id="ARBA00022741"/>
    </source>
</evidence>
<comment type="caution">
    <text evidence="12">The sequence shown here is derived from an EMBL/GenBank/DDBJ whole genome shotgun (WGS) entry which is preliminary data.</text>
</comment>
<dbReference type="InterPro" id="IPR003594">
    <property type="entry name" value="HATPase_dom"/>
</dbReference>
<dbReference type="SMART" id="SM00388">
    <property type="entry name" value="HisKA"/>
    <property type="match status" value="1"/>
</dbReference>
<feature type="transmembrane region" description="Helical" evidence="10">
    <location>
        <begin position="274"/>
        <end position="296"/>
    </location>
</feature>
<feature type="coiled-coil region" evidence="9">
    <location>
        <begin position="313"/>
        <end position="340"/>
    </location>
</feature>
<evidence type="ECO:0000256" key="3">
    <source>
        <dbReference type="ARBA" id="ARBA00022553"/>
    </source>
</evidence>
<protein>
    <recommendedName>
        <fullName evidence="2">histidine kinase</fullName>
        <ecNumber evidence="2">2.7.13.3</ecNumber>
    </recommendedName>
</protein>
<dbReference type="SMART" id="SM00387">
    <property type="entry name" value="HATPase_c"/>
    <property type="match status" value="1"/>
</dbReference>
<evidence type="ECO:0000256" key="9">
    <source>
        <dbReference type="SAM" id="Coils"/>
    </source>
</evidence>
<gene>
    <name evidence="12" type="ORF">OE647_03620</name>
</gene>
<dbReference type="Gene3D" id="3.30.450.20">
    <property type="entry name" value="PAS domain"/>
    <property type="match status" value="1"/>
</dbReference>
<comment type="catalytic activity">
    <reaction evidence="1">
        <text>ATP + protein L-histidine = ADP + protein N-phospho-L-histidine.</text>
        <dbReference type="EC" id="2.7.13.3"/>
    </reaction>
</comment>
<dbReference type="SUPFAM" id="SSF55874">
    <property type="entry name" value="ATPase domain of HSP90 chaperone/DNA topoisomerase II/histidine kinase"/>
    <property type="match status" value="1"/>
</dbReference>
<evidence type="ECO:0000256" key="4">
    <source>
        <dbReference type="ARBA" id="ARBA00022679"/>
    </source>
</evidence>
<accession>A0ABT2YYG7</accession>
<evidence type="ECO:0000256" key="2">
    <source>
        <dbReference type="ARBA" id="ARBA00012438"/>
    </source>
</evidence>
<dbReference type="EMBL" id="JAOWLA010000002">
    <property type="protein sequence ID" value="MCV2863827.1"/>
    <property type="molecule type" value="Genomic_DNA"/>
</dbReference>
<sequence>MNRRLLLILAYGLAIALLSYGVWRQAYTGEVARLAERGQADLALAGDRLTGELRRYRELAVLLADHPEVRALAEGSGEAVGLEALFLRSADKTGAMDIALVAPGGRVLAASTGGAGYRAPFVGRAFQGALDFSHAVDVGQGRRAFAYAAPVRARGRVPAAVVVRVDTERVEATWRGDPLTVFFTDAEDVVFVASREELVLRRRKSGGALPTGYPEGALRDFLDHATHVAAGFEIWTLQGGPYLPAEAIHLSRSFPVVELTAEVLVDTLPARRQAMLLASAAGTLALGLGAVLFALVERRRALALRLAAEAVANARLEARVEERTRELSQANDQLRLTQAELVQAGKLSALGQMSAGISHELNQPLMAIRSYAENAGLFLERGEPGRAGDNLARISELARRMGRIIKNLRAFARQESEAIGNVDLVGVVEAALELTEAKLRTSGVALDWAAPAEPVMVRGGEVRLQQVVMNLLSNAADAIAGQADARIQISITTDRGRVRLSVADNGPGIAEPERIFDPFYSTKEVGHSEGMGLGLSISYGIVQSFGGAIAGRNSPGGGAEFTVELDAAEVEAAA</sequence>
<dbReference type="PROSITE" id="PS50109">
    <property type="entry name" value="HIS_KIN"/>
    <property type="match status" value="1"/>
</dbReference>
<dbReference type="Gene3D" id="3.30.565.10">
    <property type="entry name" value="Histidine kinase-like ATPase, C-terminal domain"/>
    <property type="match status" value="1"/>
</dbReference>
<dbReference type="Pfam" id="PF02518">
    <property type="entry name" value="HATPase_c"/>
    <property type="match status" value="1"/>
</dbReference>
<keyword evidence="7 12" id="KW-0067">ATP-binding</keyword>
<name>A0ABT2YYG7_9RHOB</name>
<evidence type="ECO:0000313" key="12">
    <source>
        <dbReference type="EMBL" id="MCV2863827.1"/>
    </source>
</evidence>
<dbReference type="PANTHER" id="PTHR43065">
    <property type="entry name" value="SENSOR HISTIDINE KINASE"/>
    <property type="match status" value="1"/>
</dbReference>
<dbReference type="Pfam" id="PF00512">
    <property type="entry name" value="HisKA"/>
    <property type="match status" value="1"/>
</dbReference>
<evidence type="ECO:0000256" key="6">
    <source>
        <dbReference type="ARBA" id="ARBA00022777"/>
    </source>
</evidence>
<evidence type="ECO:0000256" key="1">
    <source>
        <dbReference type="ARBA" id="ARBA00000085"/>
    </source>
</evidence>
<dbReference type="InterPro" id="IPR036890">
    <property type="entry name" value="HATPase_C_sf"/>
</dbReference>
<dbReference type="Gene3D" id="1.10.287.130">
    <property type="match status" value="1"/>
</dbReference>
<dbReference type="Proteomes" id="UP001652503">
    <property type="component" value="Unassembled WGS sequence"/>
</dbReference>
<dbReference type="PANTHER" id="PTHR43065:SF46">
    <property type="entry name" value="C4-DICARBOXYLATE TRANSPORT SENSOR PROTEIN DCTB"/>
    <property type="match status" value="1"/>
</dbReference>
<evidence type="ECO:0000256" key="8">
    <source>
        <dbReference type="ARBA" id="ARBA00023012"/>
    </source>
</evidence>
<keyword evidence="10" id="KW-1133">Transmembrane helix</keyword>
<proteinExistence type="predicted"/>
<keyword evidence="10" id="KW-0472">Membrane</keyword>
<reference evidence="12 13" key="1">
    <citation type="submission" date="2022-10" db="EMBL/GenBank/DDBJ databases">
        <title>Defluviimonas sp. nov., isolated from ocean surface water.</title>
        <authorList>
            <person name="He W."/>
            <person name="Wang L."/>
            <person name="Zhang D.-F."/>
        </authorList>
    </citation>
    <scope>NUCLEOTIDE SEQUENCE [LARGE SCALE GENOMIC DNA]</scope>
    <source>
        <strain evidence="12 13">WL0075</strain>
    </source>
</reference>
<organism evidence="12 13">
    <name type="scientific">Albidovulum sediminicola</name>
    <dbReference type="NCBI Taxonomy" id="2984331"/>
    <lineage>
        <taxon>Bacteria</taxon>
        <taxon>Pseudomonadati</taxon>
        <taxon>Pseudomonadota</taxon>
        <taxon>Alphaproteobacteria</taxon>
        <taxon>Rhodobacterales</taxon>
        <taxon>Paracoccaceae</taxon>
        <taxon>Albidovulum</taxon>
    </lineage>
</organism>
<feature type="domain" description="Histidine kinase" evidence="11">
    <location>
        <begin position="356"/>
        <end position="569"/>
    </location>
</feature>
<dbReference type="EC" id="2.7.13.3" evidence="2"/>
<keyword evidence="13" id="KW-1185">Reference proteome</keyword>
<evidence type="ECO:0000256" key="7">
    <source>
        <dbReference type="ARBA" id="ARBA00022840"/>
    </source>
</evidence>
<dbReference type="GO" id="GO:0005524">
    <property type="term" value="F:ATP binding"/>
    <property type="evidence" value="ECO:0007669"/>
    <property type="project" value="UniProtKB-KW"/>
</dbReference>
<evidence type="ECO:0000259" key="11">
    <source>
        <dbReference type="PROSITE" id="PS50109"/>
    </source>
</evidence>
<evidence type="ECO:0000313" key="13">
    <source>
        <dbReference type="Proteomes" id="UP001652503"/>
    </source>
</evidence>
<keyword evidence="9" id="KW-0175">Coiled coil</keyword>
<keyword evidence="8" id="KW-0902">Two-component regulatory system</keyword>
<dbReference type="SUPFAM" id="SSF47384">
    <property type="entry name" value="Homodimeric domain of signal transducing histidine kinase"/>
    <property type="match status" value="1"/>
</dbReference>
<dbReference type="InterPro" id="IPR005467">
    <property type="entry name" value="His_kinase_dom"/>
</dbReference>
<keyword evidence="6" id="KW-0418">Kinase</keyword>
<dbReference type="PIRSF" id="PIRSF036431">
    <property type="entry name" value="STHK_DctB"/>
    <property type="match status" value="1"/>
</dbReference>
<keyword evidence="3" id="KW-0597">Phosphoprotein</keyword>
<dbReference type="InterPro" id="IPR003661">
    <property type="entry name" value="HisK_dim/P_dom"/>
</dbReference>
<keyword evidence="5" id="KW-0547">Nucleotide-binding</keyword>
<keyword evidence="10" id="KW-0812">Transmembrane</keyword>
<dbReference type="InterPro" id="IPR036097">
    <property type="entry name" value="HisK_dim/P_sf"/>
</dbReference>
<keyword evidence="4" id="KW-0808">Transferase</keyword>
<dbReference type="InterPro" id="IPR004358">
    <property type="entry name" value="Sig_transdc_His_kin-like_C"/>
</dbReference>
<dbReference type="CDD" id="cd00082">
    <property type="entry name" value="HisKA"/>
    <property type="match status" value="1"/>
</dbReference>
<dbReference type="PRINTS" id="PR00344">
    <property type="entry name" value="BCTRLSENSOR"/>
</dbReference>
<evidence type="ECO:0000256" key="10">
    <source>
        <dbReference type="SAM" id="Phobius"/>
    </source>
</evidence>
<dbReference type="RefSeq" id="WP_263720290.1">
    <property type="nucleotide sequence ID" value="NZ_JAOWLA010000002.1"/>
</dbReference>
<dbReference type="InterPro" id="IPR017055">
    <property type="entry name" value="Sig_transdc_His_kinase_DctB"/>
</dbReference>